<dbReference type="SMART" id="SM00271">
    <property type="entry name" value="DnaJ"/>
    <property type="match status" value="1"/>
</dbReference>
<name>A0A3P3VYZ4_9MICO</name>
<evidence type="ECO:0000313" key="10">
    <source>
        <dbReference type="Proteomes" id="UP000274391"/>
    </source>
</evidence>
<dbReference type="Pfam" id="PF01556">
    <property type="entry name" value="DnaJ_C"/>
    <property type="match status" value="1"/>
</dbReference>
<dbReference type="PRINTS" id="PR00625">
    <property type="entry name" value="JDOMAIN"/>
</dbReference>
<evidence type="ECO:0000256" key="2">
    <source>
        <dbReference type="ARBA" id="ARBA00022723"/>
    </source>
</evidence>
<dbReference type="InterPro" id="IPR018253">
    <property type="entry name" value="DnaJ_domain_CS"/>
</dbReference>
<dbReference type="EMBL" id="RQVS01000008">
    <property type="protein sequence ID" value="RRJ86659.1"/>
    <property type="molecule type" value="Genomic_DNA"/>
</dbReference>
<dbReference type="CDD" id="cd06257">
    <property type="entry name" value="DnaJ"/>
    <property type="match status" value="1"/>
</dbReference>
<keyword evidence="10" id="KW-1185">Reference proteome</keyword>
<dbReference type="AlphaFoldDB" id="A0A3P3VYZ4"/>
<organism evidence="9 10">
    <name type="scientific">Gulosibacter macacae</name>
    <dbReference type="NCBI Taxonomy" id="2488791"/>
    <lineage>
        <taxon>Bacteria</taxon>
        <taxon>Bacillati</taxon>
        <taxon>Actinomycetota</taxon>
        <taxon>Actinomycetes</taxon>
        <taxon>Micrococcales</taxon>
        <taxon>Microbacteriaceae</taxon>
        <taxon>Gulosibacter</taxon>
    </lineage>
</organism>
<comment type="caution">
    <text evidence="9">The sequence shown here is derived from an EMBL/GenBank/DDBJ whole genome shotgun (WGS) entry which is preliminary data.</text>
</comment>
<evidence type="ECO:0000256" key="5">
    <source>
        <dbReference type="ARBA" id="ARBA00022833"/>
    </source>
</evidence>
<dbReference type="GO" id="GO:0042026">
    <property type="term" value="P:protein refolding"/>
    <property type="evidence" value="ECO:0007669"/>
    <property type="project" value="TreeGrafter"/>
</dbReference>
<evidence type="ECO:0000256" key="4">
    <source>
        <dbReference type="ARBA" id="ARBA00022771"/>
    </source>
</evidence>
<evidence type="ECO:0000313" key="9">
    <source>
        <dbReference type="EMBL" id="RRJ86659.1"/>
    </source>
</evidence>
<dbReference type="InterPro" id="IPR002939">
    <property type="entry name" value="DnaJ_C"/>
</dbReference>
<dbReference type="InterPro" id="IPR008971">
    <property type="entry name" value="HSP40/DnaJ_pept-bd"/>
</dbReference>
<dbReference type="Gene3D" id="1.10.287.110">
    <property type="entry name" value="DnaJ domain"/>
    <property type="match status" value="1"/>
</dbReference>
<dbReference type="Pfam" id="PF00226">
    <property type="entry name" value="DnaJ"/>
    <property type="match status" value="1"/>
</dbReference>
<dbReference type="GO" id="GO:0008270">
    <property type="term" value="F:zinc ion binding"/>
    <property type="evidence" value="ECO:0007669"/>
    <property type="project" value="UniProtKB-KW"/>
</dbReference>
<dbReference type="GO" id="GO:0051082">
    <property type="term" value="F:unfolded protein binding"/>
    <property type="evidence" value="ECO:0007669"/>
    <property type="project" value="InterPro"/>
</dbReference>
<sequence length="337" mass="35695">MASQDWFEKDFYKVLGVDKNISEAELKKAYRKLARQYHPDSNPGNTTAEEKFKEISEAYDVLSDAEKRKEYDQIRAMGAGARFSAGPGGPGGANNFEDLFGGLFNQGGGGGGYTYTTGGRGGSAGYEEMFSNLFGGGGTQGFGQGFGGAGFGGPRRGADQRASTTLNFMTAIRGDTIDLQAGDGRVITVRIPAGVKDGQKIKLRGKGGKGTDGGEAGDLILEVTVNPHPVFKRDGNNIAVDVPITFAEAVNGATIEVPTLDGKTVKVKVPPHSQTGRTLRVKGRGVETKTQKGDLLAHLQIVVPNRLTKEQQEALDAFIAASPNENPRDDLLRAAKA</sequence>
<gene>
    <name evidence="9" type="ORF">EG850_08305</name>
</gene>
<dbReference type="PROSITE" id="PS00636">
    <property type="entry name" value="DNAJ_1"/>
    <property type="match status" value="1"/>
</dbReference>
<evidence type="ECO:0000256" key="6">
    <source>
        <dbReference type="ARBA" id="ARBA00023016"/>
    </source>
</evidence>
<dbReference type="Proteomes" id="UP000274391">
    <property type="component" value="Unassembled WGS sequence"/>
</dbReference>
<keyword evidence="1" id="KW-0235">DNA replication</keyword>
<accession>A0A3P3VYZ4</accession>
<keyword evidence="6" id="KW-0346">Stress response</keyword>
<proteinExistence type="predicted"/>
<dbReference type="Gene3D" id="2.60.260.20">
    <property type="entry name" value="Urease metallochaperone UreE, N-terminal domain"/>
    <property type="match status" value="2"/>
</dbReference>
<dbReference type="InterPro" id="IPR001623">
    <property type="entry name" value="DnaJ_domain"/>
</dbReference>
<evidence type="ECO:0000256" key="3">
    <source>
        <dbReference type="ARBA" id="ARBA00022737"/>
    </source>
</evidence>
<evidence type="ECO:0000256" key="7">
    <source>
        <dbReference type="ARBA" id="ARBA00023186"/>
    </source>
</evidence>
<dbReference type="InterPro" id="IPR036869">
    <property type="entry name" value="J_dom_sf"/>
</dbReference>
<reference evidence="9 10" key="1">
    <citation type="submission" date="2018-11" db="EMBL/GenBank/DDBJ databases">
        <title>YIM 102482-1 draft genome.</title>
        <authorList>
            <person name="Li G."/>
            <person name="Jiang Y."/>
        </authorList>
    </citation>
    <scope>NUCLEOTIDE SEQUENCE [LARGE SCALE GENOMIC DNA]</scope>
    <source>
        <strain evidence="9 10">YIM 102482-1</strain>
    </source>
</reference>
<dbReference type="SUPFAM" id="SSF46565">
    <property type="entry name" value="Chaperone J-domain"/>
    <property type="match status" value="1"/>
</dbReference>
<dbReference type="RefSeq" id="WP_124972458.1">
    <property type="nucleotide sequence ID" value="NZ_RQVS01000008.1"/>
</dbReference>
<keyword evidence="7" id="KW-0143">Chaperone</keyword>
<keyword evidence="4" id="KW-0863">Zinc-finger</keyword>
<dbReference type="PANTHER" id="PTHR43096:SF54">
    <property type="entry name" value="CHAPERONE PROTEIN DNAJ 1"/>
    <property type="match status" value="1"/>
</dbReference>
<keyword evidence="2" id="KW-0479">Metal-binding</keyword>
<evidence type="ECO:0000259" key="8">
    <source>
        <dbReference type="PROSITE" id="PS50076"/>
    </source>
</evidence>
<feature type="domain" description="J" evidence="8">
    <location>
        <begin position="10"/>
        <end position="75"/>
    </location>
</feature>
<dbReference type="FunFam" id="2.60.260.20:FF:000005">
    <property type="entry name" value="Chaperone protein dnaJ 1, mitochondrial"/>
    <property type="match status" value="1"/>
</dbReference>
<keyword evidence="5" id="KW-0862">Zinc</keyword>
<dbReference type="GO" id="GO:0006260">
    <property type="term" value="P:DNA replication"/>
    <property type="evidence" value="ECO:0007669"/>
    <property type="project" value="UniProtKB-KW"/>
</dbReference>
<dbReference type="PANTHER" id="PTHR43096">
    <property type="entry name" value="DNAJ HOMOLOG 1, MITOCHONDRIAL-RELATED"/>
    <property type="match status" value="1"/>
</dbReference>
<keyword evidence="3" id="KW-0677">Repeat</keyword>
<dbReference type="CDD" id="cd10747">
    <property type="entry name" value="DnaJ_C"/>
    <property type="match status" value="1"/>
</dbReference>
<evidence type="ECO:0000256" key="1">
    <source>
        <dbReference type="ARBA" id="ARBA00022705"/>
    </source>
</evidence>
<dbReference type="OrthoDB" id="9779889at2"/>
<dbReference type="GO" id="GO:0005737">
    <property type="term" value="C:cytoplasm"/>
    <property type="evidence" value="ECO:0007669"/>
    <property type="project" value="TreeGrafter"/>
</dbReference>
<dbReference type="PROSITE" id="PS50076">
    <property type="entry name" value="DNAJ_2"/>
    <property type="match status" value="1"/>
</dbReference>
<dbReference type="SUPFAM" id="SSF49493">
    <property type="entry name" value="HSP40/DnaJ peptide-binding domain"/>
    <property type="match status" value="2"/>
</dbReference>
<protein>
    <submittedName>
        <fullName evidence="9">J domain-containing protein</fullName>
    </submittedName>
</protein>